<proteinExistence type="predicted"/>
<protein>
    <submittedName>
        <fullName evidence="2">Uncharacterized protein</fullName>
    </submittedName>
</protein>
<comment type="caution">
    <text evidence="2">The sequence shown here is derived from an EMBL/GenBank/DDBJ whole genome shotgun (WGS) entry which is preliminary data.</text>
</comment>
<dbReference type="AlphaFoldDB" id="A0A2N5TBZ8"/>
<feature type="compositionally biased region" description="Polar residues" evidence="1">
    <location>
        <begin position="12"/>
        <end position="24"/>
    </location>
</feature>
<accession>A0A2N5TBZ8</accession>
<sequence>MSYGIHGKQSLEGDNNCQDSSQQPIKRDWAPARLINKSNSNNQQQNSQQQHQNFNNPFTSHQQQTPFPPDPFNNYQDAPPMASMEPPKLKDIWFARDSATLLSFLRIICDFLRQNQVFQLDSRKVVWISKHFGYPPLEHRRVPSPVENWYNSLVIDNTR</sequence>
<organism evidence="2 3">
    <name type="scientific">Puccinia coronata f. sp. avenae</name>
    <dbReference type="NCBI Taxonomy" id="200324"/>
    <lineage>
        <taxon>Eukaryota</taxon>
        <taxon>Fungi</taxon>
        <taxon>Dikarya</taxon>
        <taxon>Basidiomycota</taxon>
        <taxon>Pucciniomycotina</taxon>
        <taxon>Pucciniomycetes</taxon>
        <taxon>Pucciniales</taxon>
        <taxon>Pucciniaceae</taxon>
        <taxon>Puccinia</taxon>
    </lineage>
</organism>
<feature type="compositionally biased region" description="Low complexity" evidence="1">
    <location>
        <begin position="38"/>
        <end position="56"/>
    </location>
</feature>
<evidence type="ECO:0000256" key="1">
    <source>
        <dbReference type="SAM" id="MobiDB-lite"/>
    </source>
</evidence>
<dbReference type="Proteomes" id="UP000235392">
    <property type="component" value="Unassembled WGS sequence"/>
</dbReference>
<gene>
    <name evidence="2" type="ORF">PCASD_14804</name>
</gene>
<feature type="region of interest" description="Disordered" evidence="1">
    <location>
        <begin position="1"/>
        <end position="81"/>
    </location>
</feature>
<reference evidence="2 3" key="1">
    <citation type="submission" date="2017-11" db="EMBL/GenBank/DDBJ databases">
        <title>De novo assembly and phasing of dikaryotic genomes from two isolates of Puccinia coronata f. sp. avenae, the causal agent of oat crown rust.</title>
        <authorList>
            <person name="Miller M.E."/>
            <person name="Zhang Y."/>
            <person name="Omidvar V."/>
            <person name="Sperschneider J."/>
            <person name="Schwessinger B."/>
            <person name="Raley C."/>
            <person name="Palmer J.M."/>
            <person name="Garnica D."/>
            <person name="Upadhyaya N."/>
            <person name="Rathjen J."/>
            <person name="Taylor J.M."/>
            <person name="Park R.F."/>
            <person name="Dodds P.N."/>
            <person name="Hirsch C.D."/>
            <person name="Kianian S.F."/>
            <person name="Figueroa M."/>
        </authorList>
    </citation>
    <scope>NUCLEOTIDE SEQUENCE [LARGE SCALE GENOMIC DNA]</scope>
    <source>
        <strain evidence="2">12SD80</strain>
    </source>
</reference>
<name>A0A2N5TBZ8_9BASI</name>
<evidence type="ECO:0000313" key="3">
    <source>
        <dbReference type="Proteomes" id="UP000235392"/>
    </source>
</evidence>
<evidence type="ECO:0000313" key="2">
    <source>
        <dbReference type="EMBL" id="PLW22996.1"/>
    </source>
</evidence>
<dbReference type="EMBL" id="PGCI01000646">
    <property type="protein sequence ID" value="PLW22996.1"/>
    <property type="molecule type" value="Genomic_DNA"/>
</dbReference>